<dbReference type="SUPFAM" id="SSF52058">
    <property type="entry name" value="L domain-like"/>
    <property type="match status" value="1"/>
</dbReference>
<gene>
    <name evidence="1" type="ORF">EIN_367020</name>
</gene>
<protein>
    <recommendedName>
        <fullName evidence="3">Leucine rich repeat containing protein BspA family protein</fullName>
    </recommendedName>
</protein>
<organism evidence="1 2">
    <name type="scientific">Entamoeba invadens IP1</name>
    <dbReference type="NCBI Taxonomy" id="370355"/>
    <lineage>
        <taxon>Eukaryota</taxon>
        <taxon>Amoebozoa</taxon>
        <taxon>Evosea</taxon>
        <taxon>Archamoebae</taxon>
        <taxon>Mastigamoebida</taxon>
        <taxon>Entamoebidae</taxon>
        <taxon>Entamoeba</taxon>
    </lineage>
</organism>
<accession>L7FMU5</accession>
<dbReference type="RefSeq" id="XP_004253588.1">
    <property type="nucleotide sequence ID" value="XM_004253540.1"/>
</dbReference>
<evidence type="ECO:0000313" key="1">
    <source>
        <dbReference type="EMBL" id="ELP86817.1"/>
    </source>
</evidence>
<proteinExistence type="predicted"/>
<dbReference type="InterPro" id="IPR032675">
    <property type="entry name" value="LRR_dom_sf"/>
</dbReference>
<dbReference type="PANTHER" id="PTHR45661">
    <property type="entry name" value="SURFACE ANTIGEN"/>
    <property type="match status" value="1"/>
</dbReference>
<dbReference type="EMBL" id="KB206906">
    <property type="protein sequence ID" value="ELP86817.1"/>
    <property type="molecule type" value="Genomic_DNA"/>
</dbReference>
<reference evidence="1 2" key="1">
    <citation type="submission" date="2012-10" db="EMBL/GenBank/DDBJ databases">
        <authorList>
            <person name="Zafar N."/>
            <person name="Inman J."/>
            <person name="Hall N."/>
            <person name="Lorenzi H."/>
            <person name="Caler E."/>
        </authorList>
    </citation>
    <scope>NUCLEOTIDE SEQUENCE [LARGE SCALE GENOMIC DNA]</scope>
    <source>
        <strain evidence="1 2">IP1</strain>
    </source>
</reference>
<dbReference type="Gene3D" id="3.80.10.10">
    <property type="entry name" value="Ribonuclease Inhibitor"/>
    <property type="match status" value="1"/>
</dbReference>
<dbReference type="InterPro" id="IPR053139">
    <property type="entry name" value="Surface_bspA-like"/>
</dbReference>
<feature type="non-terminal residue" evidence="1">
    <location>
        <position position="1"/>
    </location>
</feature>
<dbReference type="OrthoDB" id="10264456at2759"/>
<dbReference type="KEGG" id="eiv:EIN_367020"/>
<evidence type="ECO:0008006" key="3">
    <source>
        <dbReference type="Google" id="ProtNLM"/>
    </source>
</evidence>
<dbReference type="InterPro" id="IPR026906">
    <property type="entry name" value="LRR_5"/>
</dbReference>
<dbReference type="GeneID" id="14885795"/>
<evidence type="ECO:0000313" key="2">
    <source>
        <dbReference type="Proteomes" id="UP000014680"/>
    </source>
</evidence>
<sequence length="296" mass="34336">MPKRLDGFHIMIVSKYFDQIHDFFTLETVCRKFMGNITKFHFNPIPLTPKTLKYFPRIETLNIWSKDEEAFMNKVWDDSLVTPNISKVNFFRVVIWYEVDYKTSVIKKSSNFVFKNIVYGEGDRLKYGDVVPLGIATVGEDAFYGHVTLDNIKIPESVSELGECCFSNCSNLREIELPNSVIVLCGFCFQNCYKLKDIRLPLNITSIEESCFEHCALLEEIRIPSGVSKLKKKCFYGCSKLNLIEMSNCVTYIGNECFKMCRNLSLITLPANLKDLQLNTIFEVYNKFIVYSFIYR</sequence>
<dbReference type="AlphaFoldDB" id="L7FMU5"/>
<keyword evidence="2" id="KW-1185">Reference proteome</keyword>
<dbReference type="Pfam" id="PF13306">
    <property type="entry name" value="LRR_5"/>
    <property type="match status" value="1"/>
</dbReference>
<name>L7FMU5_ENTIV</name>
<dbReference type="Proteomes" id="UP000014680">
    <property type="component" value="Unassembled WGS sequence"/>
</dbReference>
<dbReference type="VEuPathDB" id="AmoebaDB:EIN_367020"/>
<dbReference type="PANTHER" id="PTHR45661:SF3">
    <property type="entry name" value="IG-LIKE DOMAIN-CONTAINING PROTEIN"/>
    <property type="match status" value="1"/>
</dbReference>